<feature type="non-terminal residue" evidence="1">
    <location>
        <position position="101"/>
    </location>
</feature>
<comment type="caution">
    <text evidence="1">The sequence shown here is derived from an EMBL/GenBank/DDBJ whole genome shotgun (WGS) entry which is preliminary data.</text>
</comment>
<keyword evidence="2" id="KW-1185">Reference proteome</keyword>
<proteinExistence type="predicted"/>
<dbReference type="AlphaFoldDB" id="A0A2S4WBD0"/>
<organism evidence="1 2">
    <name type="scientific">Puccinia striiformis</name>
    <dbReference type="NCBI Taxonomy" id="27350"/>
    <lineage>
        <taxon>Eukaryota</taxon>
        <taxon>Fungi</taxon>
        <taxon>Dikarya</taxon>
        <taxon>Basidiomycota</taxon>
        <taxon>Pucciniomycotina</taxon>
        <taxon>Pucciniomycetes</taxon>
        <taxon>Pucciniales</taxon>
        <taxon>Pucciniaceae</taxon>
        <taxon>Puccinia</taxon>
    </lineage>
</organism>
<dbReference type="Proteomes" id="UP000238274">
    <property type="component" value="Unassembled WGS sequence"/>
</dbReference>
<evidence type="ECO:0000313" key="1">
    <source>
        <dbReference type="EMBL" id="POW19042.1"/>
    </source>
</evidence>
<reference evidence="2" key="2">
    <citation type="journal article" date="2018" name="BMC Genomics">
        <title>Genomic insights into host adaptation between the wheat stripe rust pathogen (Puccinia striiformis f. sp. tritici) and the barley stripe rust pathogen (Puccinia striiformis f. sp. hordei).</title>
        <authorList>
            <person name="Xia C."/>
            <person name="Wang M."/>
            <person name="Yin C."/>
            <person name="Cornejo O.E."/>
            <person name="Hulbert S.H."/>
            <person name="Chen X."/>
        </authorList>
    </citation>
    <scope>NUCLEOTIDE SEQUENCE [LARGE SCALE GENOMIC DNA]</scope>
    <source>
        <strain evidence="2">93TX-2</strain>
    </source>
</reference>
<reference evidence="1 2" key="1">
    <citation type="submission" date="2017-12" db="EMBL/GenBank/DDBJ databases">
        <title>Gene loss provides genomic basis for host adaptation in cereal stripe rust fungi.</title>
        <authorList>
            <person name="Xia C."/>
        </authorList>
    </citation>
    <scope>NUCLEOTIDE SEQUENCE [LARGE SCALE GENOMIC DNA]</scope>
    <source>
        <strain evidence="1 2">93TX-2</strain>
    </source>
</reference>
<sequence>MNTIYNAQVSPTIDKPSSYRRPSNPGKFVANAAIKRATWNTDPKRRAGLPVELVMVDTIVRGACQVRLEAVPVATKDMSDYAEPDVDLLQKGNIGQSHFFY</sequence>
<accession>A0A2S4WBD0</accession>
<reference evidence="2" key="3">
    <citation type="journal article" date="2018" name="Mol. Plant Microbe Interact.">
        <title>Genome sequence resources for the wheat stripe rust pathogen (Puccinia striiformis f. sp. tritici) and the barley stripe rust pathogen (Puccinia striiformis f. sp. hordei).</title>
        <authorList>
            <person name="Xia C."/>
            <person name="Wang M."/>
            <person name="Yin C."/>
            <person name="Cornejo O.E."/>
            <person name="Hulbert S.H."/>
            <person name="Chen X."/>
        </authorList>
    </citation>
    <scope>NUCLEOTIDE SEQUENCE [LARGE SCALE GENOMIC DNA]</scope>
    <source>
        <strain evidence="2">93TX-2</strain>
    </source>
</reference>
<dbReference type="EMBL" id="PKSM01000055">
    <property type="protein sequence ID" value="POW19042.1"/>
    <property type="molecule type" value="Genomic_DNA"/>
</dbReference>
<dbReference type="VEuPathDB" id="FungiDB:PSHT_05085"/>
<gene>
    <name evidence="1" type="ORF">PSHT_05085</name>
</gene>
<evidence type="ECO:0000313" key="2">
    <source>
        <dbReference type="Proteomes" id="UP000238274"/>
    </source>
</evidence>
<name>A0A2S4WBD0_9BASI</name>
<protein>
    <submittedName>
        <fullName evidence="1">Uncharacterized protein</fullName>
    </submittedName>
</protein>